<feature type="region of interest" description="Disordered" evidence="2">
    <location>
        <begin position="1"/>
        <end position="48"/>
    </location>
</feature>
<dbReference type="PANTHER" id="PTHR38043:SF1">
    <property type="entry name" value="PROTEIN HEMX"/>
    <property type="match status" value="1"/>
</dbReference>
<dbReference type="STRING" id="1122252.SAMN05660443_2219"/>
<feature type="compositionally biased region" description="Low complexity" evidence="2">
    <location>
        <begin position="21"/>
        <end position="38"/>
    </location>
</feature>
<gene>
    <name evidence="4" type="ORF">SAMN05660443_2219</name>
</gene>
<dbReference type="AlphaFoldDB" id="A0A1I1I685"/>
<reference evidence="4 5" key="1">
    <citation type="submission" date="2016-10" db="EMBL/GenBank/DDBJ databases">
        <authorList>
            <person name="de Groot N.N."/>
        </authorList>
    </citation>
    <scope>NUCLEOTIDE SEQUENCE [LARGE SCALE GENOMIC DNA]</scope>
    <source>
        <strain evidence="4 5">DSM 18438</strain>
    </source>
</reference>
<dbReference type="RefSeq" id="WP_091963443.1">
    <property type="nucleotide sequence ID" value="NZ_FOLH01000004.1"/>
</dbReference>
<evidence type="ECO:0000256" key="2">
    <source>
        <dbReference type="SAM" id="MobiDB-lite"/>
    </source>
</evidence>
<dbReference type="OrthoDB" id="5739852at2"/>
<feature type="coiled-coil region" evidence="1">
    <location>
        <begin position="114"/>
        <end position="148"/>
    </location>
</feature>
<sequence length="397" mass="45099">MSDQKNPNETGEETRTEEESSQQAAEQETQTQDQAGEPTEPELTEEQPHRLSALPWILVFLLALIALGGVAGVGWLGYERSQELEAKLTEVNRTLANKPDQEQVEQLRSSLENLDALGTAQERQEERLESYQQDVRQHQEQLEALHADLLKASEPKPRDWQLAEIEYLLRLANQRLRLEEDVQGSLTLFKTAQQRLKAAEVPGTLAIRQALAEDIEELESLEILDRVSLAMDLQSLADKALRLEIQPLAEAPALELDMSAAGNGHQAWYQLLWEEIKSLVVIRQRDFPLEPLPLAADELALKHQISSLLQQAAWAGLRGKENLYRHSLQRTQERFAAFDQQASVNRDFAEQLSHFKTLSVHQELPQVETSLDRLQSFIAERYGRLLPVMEEALEDES</sequence>
<protein>
    <submittedName>
        <fullName evidence="4">Conserved protein HemX</fullName>
    </submittedName>
</protein>
<name>A0A1I1I685_9GAMM</name>
<dbReference type="Proteomes" id="UP000199058">
    <property type="component" value="Unassembled WGS sequence"/>
</dbReference>
<accession>A0A1I1I685</accession>
<keyword evidence="3" id="KW-1133">Transmembrane helix</keyword>
<keyword evidence="3" id="KW-0812">Transmembrane</keyword>
<keyword evidence="1" id="KW-0175">Coiled coil</keyword>
<feature type="transmembrane region" description="Helical" evidence="3">
    <location>
        <begin position="53"/>
        <end position="78"/>
    </location>
</feature>
<dbReference type="Pfam" id="PF04375">
    <property type="entry name" value="HemX"/>
    <property type="match status" value="1"/>
</dbReference>
<evidence type="ECO:0000313" key="5">
    <source>
        <dbReference type="Proteomes" id="UP000199058"/>
    </source>
</evidence>
<organism evidence="4 5">
    <name type="scientific">Marinospirillum celere</name>
    <dbReference type="NCBI Taxonomy" id="1122252"/>
    <lineage>
        <taxon>Bacteria</taxon>
        <taxon>Pseudomonadati</taxon>
        <taxon>Pseudomonadota</taxon>
        <taxon>Gammaproteobacteria</taxon>
        <taxon>Oceanospirillales</taxon>
        <taxon>Oceanospirillaceae</taxon>
        <taxon>Marinospirillum</taxon>
    </lineage>
</organism>
<keyword evidence="3" id="KW-0472">Membrane</keyword>
<keyword evidence="5" id="KW-1185">Reference proteome</keyword>
<evidence type="ECO:0000313" key="4">
    <source>
        <dbReference type="EMBL" id="SFC31611.1"/>
    </source>
</evidence>
<proteinExistence type="predicted"/>
<evidence type="ECO:0000256" key="1">
    <source>
        <dbReference type="SAM" id="Coils"/>
    </source>
</evidence>
<evidence type="ECO:0000256" key="3">
    <source>
        <dbReference type="SAM" id="Phobius"/>
    </source>
</evidence>
<dbReference type="EMBL" id="FOLH01000004">
    <property type="protein sequence ID" value="SFC31611.1"/>
    <property type="molecule type" value="Genomic_DNA"/>
</dbReference>
<dbReference type="InterPro" id="IPR007470">
    <property type="entry name" value="HemX"/>
</dbReference>
<dbReference type="PANTHER" id="PTHR38043">
    <property type="entry name" value="PROTEIN HEMX"/>
    <property type="match status" value="1"/>
</dbReference>